<dbReference type="PRINTS" id="PR00142">
    <property type="entry name" value="RECA"/>
</dbReference>
<dbReference type="OrthoDB" id="9156496at2"/>
<evidence type="ECO:0000256" key="3">
    <source>
        <dbReference type="ARBA" id="ARBA00022741"/>
    </source>
</evidence>
<evidence type="ECO:0000313" key="9">
    <source>
        <dbReference type="Proteomes" id="UP000004169"/>
    </source>
</evidence>
<dbReference type="Proteomes" id="UP000004169">
    <property type="component" value="Unassembled WGS sequence"/>
</dbReference>
<protein>
    <recommendedName>
        <fullName evidence="2">Protein RecA</fullName>
    </recommendedName>
</protein>
<dbReference type="PANTHER" id="PTHR45900">
    <property type="entry name" value="RECA"/>
    <property type="match status" value="1"/>
</dbReference>
<dbReference type="STRING" id="1150626.PHAMO_80128"/>
<comment type="similarity">
    <text evidence="1 6">Belongs to the RecA family.</text>
</comment>
<keyword evidence="6" id="KW-0227">DNA damage</keyword>
<dbReference type="Pfam" id="PF00154">
    <property type="entry name" value="RecA_N"/>
    <property type="match status" value="1"/>
</dbReference>
<evidence type="ECO:0000256" key="5">
    <source>
        <dbReference type="ARBA" id="ARBA00023172"/>
    </source>
</evidence>
<proteinExistence type="inferred from homology"/>
<keyword evidence="9" id="KW-1185">Reference proteome</keyword>
<evidence type="ECO:0000256" key="2">
    <source>
        <dbReference type="ARBA" id="ARBA00015553"/>
    </source>
</evidence>
<sequence>MSKSPADVLAEALLKTVGGNDEVQEVRGWIDTGYPPLNYAISGSYNGGMPMGRIIEMFGPPSSGKTAIATNVMKNAQKAGGFAMFFDHERSFDKRLAEKMGLDTSPGRFLFKTPRTYEESTTIAIKAAKTIRDAKALPEDAPIVVVFDSLASMIPQSKADKDATDFNMNDNTALARATSANFNALALHAEEMNILIIFLNQARTKIGVMFGDPTTTPGGNAPEFYASVRIKLGRSMLTAGTGEDKTKIGQRIGAECVKNKVNRPFLKASWDFLFQPDGTGKFDVVGSLVDYLVAVGALEKGKAHITWTDGKSYFRKALVEKLEADPTGVEQLKALLPAVGRDLDEALLEAA</sequence>
<evidence type="ECO:0000256" key="4">
    <source>
        <dbReference type="ARBA" id="ARBA00022840"/>
    </source>
</evidence>
<dbReference type="GO" id="GO:0003697">
    <property type="term" value="F:single-stranded DNA binding"/>
    <property type="evidence" value="ECO:0007669"/>
    <property type="project" value="InterPro"/>
</dbReference>
<keyword evidence="6" id="KW-0238">DNA-binding</keyword>
<dbReference type="SUPFAM" id="SSF52540">
    <property type="entry name" value="P-loop containing nucleoside triphosphate hydrolases"/>
    <property type="match status" value="1"/>
</dbReference>
<organism evidence="8 9">
    <name type="scientific">Magnetospirillum molischianum DSM 120</name>
    <dbReference type="NCBI Taxonomy" id="1150626"/>
    <lineage>
        <taxon>Bacteria</taxon>
        <taxon>Pseudomonadati</taxon>
        <taxon>Pseudomonadota</taxon>
        <taxon>Alphaproteobacteria</taxon>
        <taxon>Rhodospirillales</taxon>
        <taxon>Rhodospirillaceae</taxon>
        <taxon>Magnetospirillum</taxon>
    </lineage>
</organism>
<dbReference type="GO" id="GO:0008094">
    <property type="term" value="F:ATP-dependent activity, acting on DNA"/>
    <property type="evidence" value="ECO:0007669"/>
    <property type="project" value="InterPro"/>
</dbReference>
<feature type="domain" description="RecA family profile 2" evidence="7">
    <location>
        <begin position="207"/>
        <end position="281"/>
    </location>
</feature>
<dbReference type="RefSeq" id="WP_002731423.1">
    <property type="nucleotide sequence ID" value="NZ_CAHP01000060.1"/>
</dbReference>
<dbReference type="SMART" id="SM00382">
    <property type="entry name" value="AAA"/>
    <property type="match status" value="1"/>
</dbReference>
<evidence type="ECO:0000313" key="8">
    <source>
        <dbReference type="EMBL" id="CCG43337.1"/>
    </source>
</evidence>
<keyword evidence="3 6" id="KW-0547">Nucleotide-binding</keyword>
<dbReference type="InterPro" id="IPR027417">
    <property type="entry name" value="P-loop_NTPase"/>
</dbReference>
<dbReference type="GO" id="GO:0006281">
    <property type="term" value="P:DNA repair"/>
    <property type="evidence" value="ECO:0007669"/>
    <property type="project" value="InterPro"/>
</dbReference>
<evidence type="ECO:0000259" key="7">
    <source>
        <dbReference type="PROSITE" id="PS50163"/>
    </source>
</evidence>
<dbReference type="AlphaFoldDB" id="H8FY99"/>
<keyword evidence="4 6" id="KW-0067">ATP-binding</keyword>
<dbReference type="InterPro" id="IPR049428">
    <property type="entry name" value="RecA-like_N"/>
</dbReference>
<dbReference type="GO" id="GO:0006310">
    <property type="term" value="P:DNA recombination"/>
    <property type="evidence" value="ECO:0007669"/>
    <property type="project" value="UniProtKB-KW"/>
</dbReference>
<dbReference type="InterPro" id="IPR013765">
    <property type="entry name" value="DNA_recomb/repair_RecA"/>
</dbReference>
<dbReference type="EMBL" id="CAHP01000060">
    <property type="protein sequence ID" value="CCG43337.1"/>
    <property type="molecule type" value="Genomic_DNA"/>
</dbReference>
<dbReference type="GO" id="GO:0005829">
    <property type="term" value="C:cytosol"/>
    <property type="evidence" value="ECO:0007669"/>
    <property type="project" value="TreeGrafter"/>
</dbReference>
<dbReference type="InterPro" id="IPR003593">
    <property type="entry name" value="AAA+_ATPase"/>
</dbReference>
<accession>H8FY99</accession>
<comment type="caution">
    <text evidence="8">The sequence shown here is derived from an EMBL/GenBank/DDBJ whole genome shotgun (WGS) entry which is preliminary data.</text>
</comment>
<dbReference type="eggNOG" id="COG0468">
    <property type="taxonomic scope" value="Bacteria"/>
</dbReference>
<dbReference type="PANTHER" id="PTHR45900:SF1">
    <property type="entry name" value="MITOCHONDRIAL DNA REPAIR PROTEIN RECA HOMOLOG-RELATED"/>
    <property type="match status" value="1"/>
</dbReference>
<name>H8FY99_MAGML</name>
<reference evidence="8 9" key="1">
    <citation type="journal article" date="2012" name="J. Bacteriol.">
        <title>Draft Genome Sequence of the Purple Photosynthetic Bacterium Phaeospirillum molischianum DSM120, a Particularly Versatile Bacterium.</title>
        <authorList>
            <person name="Duquesne K."/>
            <person name="Prima V."/>
            <person name="Ji B."/>
            <person name="Rouy Z."/>
            <person name="Medigue C."/>
            <person name="Talla E."/>
            <person name="Sturgis J.N."/>
        </authorList>
    </citation>
    <scope>NUCLEOTIDE SEQUENCE [LARGE SCALE GENOMIC DNA]</scope>
    <source>
        <strain evidence="9">DSM120</strain>
    </source>
</reference>
<keyword evidence="5 6" id="KW-0233">DNA recombination</keyword>
<gene>
    <name evidence="8" type="primary">recA</name>
    <name evidence="8" type="ORF">PHAMO_80128</name>
</gene>
<dbReference type="Gene3D" id="3.40.50.300">
    <property type="entry name" value="P-loop containing nucleotide triphosphate hydrolases"/>
    <property type="match status" value="1"/>
</dbReference>
<dbReference type="InterPro" id="IPR020587">
    <property type="entry name" value="RecA_monomer-monomer_interface"/>
</dbReference>
<evidence type="ECO:0000256" key="1">
    <source>
        <dbReference type="ARBA" id="ARBA00009391"/>
    </source>
</evidence>
<evidence type="ECO:0000256" key="6">
    <source>
        <dbReference type="RuleBase" id="RU004527"/>
    </source>
</evidence>
<dbReference type="GO" id="GO:0005524">
    <property type="term" value="F:ATP binding"/>
    <property type="evidence" value="ECO:0007669"/>
    <property type="project" value="UniProtKB-KW"/>
</dbReference>
<dbReference type="PROSITE" id="PS50163">
    <property type="entry name" value="RECA_3"/>
    <property type="match status" value="1"/>
</dbReference>